<dbReference type="InterPro" id="IPR005331">
    <property type="entry name" value="Sulfotransferase"/>
</dbReference>
<comment type="caution">
    <text evidence="1">The sequence shown here is derived from an EMBL/GenBank/DDBJ whole genome shotgun (WGS) entry which is preliminary data.</text>
</comment>
<dbReference type="RefSeq" id="WP_188792174.1">
    <property type="nucleotide sequence ID" value="NZ_BMJV01000014.1"/>
</dbReference>
<name>A0A8J2ZNS3_9RHOB</name>
<dbReference type="SUPFAM" id="SSF52540">
    <property type="entry name" value="P-loop containing nucleoside triphosphate hydrolases"/>
    <property type="match status" value="1"/>
</dbReference>
<dbReference type="Proteomes" id="UP000617145">
    <property type="component" value="Unassembled WGS sequence"/>
</dbReference>
<gene>
    <name evidence="1" type="ORF">GCM10011415_42370</name>
</gene>
<evidence type="ECO:0008006" key="3">
    <source>
        <dbReference type="Google" id="ProtNLM"/>
    </source>
</evidence>
<keyword evidence="2" id="KW-1185">Reference proteome</keyword>
<dbReference type="GO" id="GO:0016020">
    <property type="term" value="C:membrane"/>
    <property type="evidence" value="ECO:0007669"/>
    <property type="project" value="InterPro"/>
</dbReference>
<reference evidence="1" key="2">
    <citation type="submission" date="2020-09" db="EMBL/GenBank/DDBJ databases">
        <authorList>
            <person name="Sun Q."/>
            <person name="Zhou Y."/>
        </authorList>
    </citation>
    <scope>NUCLEOTIDE SEQUENCE</scope>
    <source>
        <strain evidence="1">CGMCC 1.15762</strain>
    </source>
</reference>
<organism evidence="1 2">
    <name type="scientific">Salipiger pallidus</name>
    <dbReference type="NCBI Taxonomy" id="1775170"/>
    <lineage>
        <taxon>Bacteria</taxon>
        <taxon>Pseudomonadati</taxon>
        <taxon>Pseudomonadota</taxon>
        <taxon>Alphaproteobacteria</taxon>
        <taxon>Rhodobacterales</taxon>
        <taxon>Roseobacteraceae</taxon>
        <taxon>Salipiger</taxon>
    </lineage>
</organism>
<dbReference type="Gene3D" id="3.40.50.300">
    <property type="entry name" value="P-loop containing nucleotide triphosphate hydrolases"/>
    <property type="match status" value="1"/>
</dbReference>
<dbReference type="InterPro" id="IPR027417">
    <property type="entry name" value="P-loop_NTPase"/>
</dbReference>
<protein>
    <recommendedName>
        <fullName evidence="3">Sulfotransferase family protein</fullName>
    </recommendedName>
</protein>
<dbReference type="AlphaFoldDB" id="A0A8J2ZNS3"/>
<reference evidence="1" key="1">
    <citation type="journal article" date="2014" name="Int. J. Syst. Evol. Microbiol.">
        <title>Complete genome sequence of Corynebacterium casei LMG S-19264T (=DSM 44701T), isolated from a smear-ripened cheese.</title>
        <authorList>
            <consortium name="US DOE Joint Genome Institute (JGI-PGF)"/>
            <person name="Walter F."/>
            <person name="Albersmeier A."/>
            <person name="Kalinowski J."/>
            <person name="Ruckert C."/>
        </authorList>
    </citation>
    <scope>NUCLEOTIDE SEQUENCE</scope>
    <source>
        <strain evidence="1">CGMCC 1.15762</strain>
    </source>
</reference>
<accession>A0A8J2ZNS3</accession>
<sequence length="215" mass="24165">MIISPGRGYIFVHIPKTGGSSMAAALEARAHRDDILIGDTEKALRRRGRLRQLTPKGRLWKHSTLADIDGILSPAEIADMFTFTIVRNPWDRMVSYYHWLQAQTFDHPQVALSKQLSFGAFMANPATQAILGVAPFSSYMRDATGREHCSAWMRLEHFAEDMAPLKAHLGFTPDMGHRNRSARRADFRGYYDDKTAAVVAIACAEDIARFGYSFD</sequence>
<dbReference type="EMBL" id="BMJV01000014">
    <property type="protein sequence ID" value="GGG87339.1"/>
    <property type="molecule type" value="Genomic_DNA"/>
</dbReference>
<dbReference type="GO" id="GO:0008146">
    <property type="term" value="F:sulfotransferase activity"/>
    <property type="evidence" value="ECO:0007669"/>
    <property type="project" value="InterPro"/>
</dbReference>
<evidence type="ECO:0000313" key="1">
    <source>
        <dbReference type="EMBL" id="GGG87339.1"/>
    </source>
</evidence>
<proteinExistence type="predicted"/>
<dbReference type="Pfam" id="PF03567">
    <property type="entry name" value="Sulfotransfer_2"/>
    <property type="match status" value="1"/>
</dbReference>
<evidence type="ECO:0000313" key="2">
    <source>
        <dbReference type="Proteomes" id="UP000617145"/>
    </source>
</evidence>